<dbReference type="InterPro" id="IPR029044">
    <property type="entry name" value="Nucleotide-diphossugar_trans"/>
</dbReference>
<accession>A0A3Q7IYJ8</accession>
<evidence type="ECO:0000256" key="2">
    <source>
        <dbReference type="ARBA" id="ARBA00006351"/>
    </source>
</evidence>
<dbReference type="GO" id="GO:0071555">
    <property type="term" value="P:cell wall organization"/>
    <property type="evidence" value="ECO:0007669"/>
    <property type="project" value="UniProtKB-KW"/>
</dbReference>
<evidence type="ECO:0000256" key="3">
    <source>
        <dbReference type="ARBA" id="ARBA00022676"/>
    </source>
</evidence>
<keyword evidence="5" id="KW-0333">Golgi apparatus</keyword>
<reference evidence="6" key="1">
    <citation type="journal article" date="2012" name="Nature">
        <title>The tomato genome sequence provides insights into fleshy fruit evolution.</title>
        <authorList>
            <consortium name="Tomato Genome Consortium"/>
        </authorList>
    </citation>
    <scope>NUCLEOTIDE SEQUENCE [LARGE SCALE GENOMIC DNA]</scope>
    <source>
        <strain evidence="6">cv. Heinz 1706</strain>
    </source>
</reference>
<dbReference type="UniPathway" id="UPA00845"/>
<dbReference type="Gene3D" id="3.90.550.10">
    <property type="entry name" value="Spore Coat Polysaccharide Biosynthesis Protein SpsA, Chain A"/>
    <property type="match status" value="1"/>
</dbReference>
<keyword evidence="4" id="KW-0808">Transferase</keyword>
<dbReference type="GO" id="GO:0045489">
    <property type="term" value="P:pectin biosynthetic process"/>
    <property type="evidence" value="ECO:0007669"/>
    <property type="project" value="UniProtKB-UniPathway"/>
</dbReference>
<dbReference type="STRING" id="4081.A0A3Q7IYJ8"/>
<name>A0A3Q7IYJ8_SOLLC</name>
<dbReference type="GO" id="GO:0000139">
    <property type="term" value="C:Golgi membrane"/>
    <property type="evidence" value="ECO:0007669"/>
    <property type="project" value="UniProtKB-SubCell"/>
</dbReference>
<evidence type="ECO:0000313" key="7">
    <source>
        <dbReference type="Proteomes" id="UP000004994"/>
    </source>
</evidence>
<sequence>MDFSHPLIKNKFNPKACAWAFGMNFFDFNAWRREKSTEEYHYLQNMVLDKSWHVLDPHFNPSVSMNDIGNVSVVHFNGNMRPWLDNAINKFRPLWSKYVDKEMSMC</sequence>
<organism evidence="6">
    <name type="scientific">Solanum lycopersicum</name>
    <name type="common">Tomato</name>
    <name type="synonym">Lycopersicon esculentum</name>
    <dbReference type="NCBI Taxonomy" id="4081"/>
    <lineage>
        <taxon>Eukaryota</taxon>
        <taxon>Viridiplantae</taxon>
        <taxon>Streptophyta</taxon>
        <taxon>Embryophyta</taxon>
        <taxon>Tracheophyta</taxon>
        <taxon>Spermatophyta</taxon>
        <taxon>Magnoliopsida</taxon>
        <taxon>eudicotyledons</taxon>
        <taxon>Gunneridae</taxon>
        <taxon>Pentapetalae</taxon>
        <taxon>asterids</taxon>
        <taxon>lamiids</taxon>
        <taxon>Solanales</taxon>
        <taxon>Solanaceae</taxon>
        <taxon>Solanoideae</taxon>
        <taxon>Solaneae</taxon>
        <taxon>Solanum</taxon>
        <taxon>Solanum subgen. Lycopersicon</taxon>
    </lineage>
</organism>
<dbReference type="AlphaFoldDB" id="A0A3Q7IYJ8"/>
<dbReference type="PANTHER" id="PTHR32116:SF31">
    <property type="entry name" value="GALACTURONOSYLTRANSFERASE 8"/>
    <property type="match status" value="1"/>
</dbReference>
<keyword evidence="7" id="KW-1185">Reference proteome</keyword>
<dbReference type="InterPro" id="IPR029993">
    <property type="entry name" value="GAUT"/>
</dbReference>
<dbReference type="InParanoid" id="A0A3Q7IYJ8"/>
<comment type="similarity">
    <text evidence="2 5">Belongs to the glycosyltransferase 8 family.</text>
</comment>
<proteinExistence type="inferred from homology"/>
<evidence type="ECO:0000313" key="6">
    <source>
        <dbReference type="EnsemblPlants" id="Solyc09g059320.2.1"/>
    </source>
</evidence>
<dbReference type="PANTHER" id="PTHR32116">
    <property type="entry name" value="GALACTURONOSYLTRANSFERASE 4-RELATED"/>
    <property type="match status" value="1"/>
</dbReference>
<dbReference type="Pfam" id="PF01501">
    <property type="entry name" value="Glyco_transf_8"/>
    <property type="match status" value="2"/>
</dbReference>
<dbReference type="Gramene" id="Solyc09g059320.2.1">
    <property type="protein sequence ID" value="Solyc09g059320.2.1"/>
    <property type="gene ID" value="Solyc09g059320.2"/>
</dbReference>
<dbReference type="SUPFAM" id="SSF53448">
    <property type="entry name" value="Nucleotide-diphospho-sugar transferases"/>
    <property type="match status" value="1"/>
</dbReference>
<dbReference type="Proteomes" id="UP000004994">
    <property type="component" value="Chromosome 9"/>
</dbReference>
<protein>
    <recommendedName>
        <fullName evidence="5">Hexosyltransferase</fullName>
        <ecNumber evidence="5">2.4.1.-</ecNumber>
    </recommendedName>
</protein>
<comment type="pathway">
    <text evidence="1 5">Glycan metabolism; pectin biosynthesis.</text>
</comment>
<evidence type="ECO:0000256" key="4">
    <source>
        <dbReference type="ARBA" id="ARBA00022679"/>
    </source>
</evidence>
<evidence type="ECO:0000256" key="5">
    <source>
        <dbReference type="RuleBase" id="RU362027"/>
    </source>
</evidence>
<reference evidence="6" key="2">
    <citation type="submission" date="2019-01" db="UniProtKB">
        <authorList>
            <consortium name="EnsemblPlants"/>
        </authorList>
    </citation>
    <scope>IDENTIFICATION</scope>
    <source>
        <strain evidence="6">cv. Heinz 1706</strain>
    </source>
</reference>
<evidence type="ECO:0000256" key="1">
    <source>
        <dbReference type="ARBA" id="ARBA00004877"/>
    </source>
</evidence>
<keyword evidence="5" id="KW-0961">Cell wall biogenesis/degradation</keyword>
<dbReference type="GO" id="GO:0047262">
    <property type="term" value="F:polygalacturonate 4-alpha-galacturonosyltransferase activity"/>
    <property type="evidence" value="ECO:0007669"/>
    <property type="project" value="InterPro"/>
</dbReference>
<keyword evidence="3 5" id="KW-0328">Glycosyltransferase</keyword>
<dbReference type="EnsemblPlants" id="Solyc09g059320.2.1">
    <property type="protein sequence ID" value="Solyc09g059320.2.1"/>
    <property type="gene ID" value="Solyc09g059320.2"/>
</dbReference>
<dbReference type="EC" id="2.4.1.-" evidence="5"/>
<dbReference type="InterPro" id="IPR002495">
    <property type="entry name" value="Glyco_trans_8"/>
</dbReference>
<comment type="subcellular location">
    <subcellularLocation>
        <location evidence="5">Golgi apparatus membrane</location>
        <topology evidence="5">Single-pass type II membrane protein</topology>
    </subcellularLocation>
</comment>